<dbReference type="Pfam" id="PF01764">
    <property type="entry name" value="Lipase_3"/>
    <property type="match status" value="1"/>
</dbReference>
<evidence type="ECO:0000256" key="4">
    <source>
        <dbReference type="ARBA" id="ARBA00022801"/>
    </source>
</evidence>
<dbReference type="Gene3D" id="3.40.50.1820">
    <property type="entry name" value="alpha/beta hydrolase"/>
    <property type="match status" value="1"/>
</dbReference>
<dbReference type="EMBL" id="LS974619">
    <property type="protein sequence ID" value="CAG7883582.1"/>
    <property type="molecule type" value="Genomic_DNA"/>
</dbReference>
<comment type="subcellular location">
    <subcellularLocation>
        <location evidence="2">Cytoplasm</location>
    </subcellularLocation>
    <subcellularLocation>
        <location evidence="1">Nucleus</location>
    </subcellularLocation>
</comment>
<evidence type="ECO:0000256" key="7">
    <source>
        <dbReference type="SAM" id="Phobius"/>
    </source>
</evidence>
<sequence length="630" mass="70560">MGKASGAKQATVVVAALAFGWLAIEIAFKPFLDKLRSSIDKSNPAKDPDDSDKDAAFAAAAAASETTSSVPSLTTQTTQVVMEECQFETSELQASLMMSTPLWSDSWSLCNVADSSKSIQIQRIAGTMYVALPEVEMNQPGNLVDLKVAGNELFSAFSTSSTSDEPPPMVNGAILELFVSSALFIESQITRGLEKEDREQVVITGYSTGGTVAALTALWLLSVPLSPSYPLLCITFGSPLLGNQSLSSSISRSHVAQNFCHVVSIHDLVPRRNDEQLWPFGTYLFCSDNGGLCLDNAASVRRMFHILNSTGTPNIEERQRYEHYVSTLSRQFLISRSSLSENISDNSYDAGVALAVESLGFSDEHPSGVSAKECIETATRISRAPIERASELAIELGDVLPSRLEIQWYKDSCEASPKKLGYYDNFKLYSNPRELKVNMSRAKLAKFWDRVYDMVETNELPPDFDFELKWLFASQFYQLLAEPLDIAYFYKYKYSRTGTGHYMENGNRPKRYLLFDKWWKERGECHRVKTARTRYASTTQDTCFWAKVEEAKEWLDDVRSEGTNEQRRASLWEKIVGFEIYANTLVKMKDVSLDVLAENSSYRVWEKKLTEFKKDNGIGMVADESDAMET</sequence>
<evidence type="ECO:0000313" key="10">
    <source>
        <dbReference type="EMBL" id="CAG7883582.1"/>
    </source>
</evidence>
<organism evidence="11">
    <name type="scientific">Brassica campestris</name>
    <name type="common">Field mustard</name>
    <dbReference type="NCBI Taxonomy" id="3711"/>
    <lineage>
        <taxon>Eukaryota</taxon>
        <taxon>Viridiplantae</taxon>
        <taxon>Streptophyta</taxon>
        <taxon>Embryophyta</taxon>
        <taxon>Tracheophyta</taxon>
        <taxon>Spermatophyta</taxon>
        <taxon>Magnoliopsida</taxon>
        <taxon>eudicotyledons</taxon>
        <taxon>Gunneridae</taxon>
        <taxon>Pentapetalae</taxon>
        <taxon>rosids</taxon>
        <taxon>malvids</taxon>
        <taxon>Brassicales</taxon>
        <taxon>Brassicaceae</taxon>
        <taxon>Brassiceae</taxon>
        <taxon>Brassica</taxon>
    </lineage>
</organism>
<dbReference type="GO" id="GO:0006952">
    <property type="term" value="P:defense response"/>
    <property type="evidence" value="ECO:0007669"/>
    <property type="project" value="UniProtKB-KW"/>
</dbReference>
<keyword evidence="3" id="KW-0963">Cytoplasm</keyword>
<feature type="transmembrane region" description="Helical" evidence="7">
    <location>
        <begin position="12"/>
        <end position="32"/>
    </location>
</feature>
<dbReference type="GO" id="GO:0006629">
    <property type="term" value="P:lipid metabolic process"/>
    <property type="evidence" value="ECO:0007669"/>
    <property type="project" value="InterPro"/>
</dbReference>
<evidence type="ECO:0000313" key="11">
    <source>
        <dbReference type="EMBL" id="VDC82769.1"/>
    </source>
</evidence>
<feature type="transmembrane region" description="Helical" evidence="7">
    <location>
        <begin position="201"/>
        <end position="221"/>
    </location>
</feature>
<protein>
    <recommendedName>
        <fullName evidence="12">Lipase-like PAD4</fullName>
    </recommendedName>
</protein>
<dbReference type="GO" id="GO:0016787">
    <property type="term" value="F:hydrolase activity"/>
    <property type="evidence" value="ECO:0007669"/>
    <property type="project" value="UniProtKB-KW"/>
</dbReference>
<keyword evidence="7" id="KW-0472">Membrane</keyword>
<dbReference type="SUPFAM" id="SSF53474">
    <property type="entry name" value="alpha/beta-Hydrolases"/>
    <property type="match status" value="1"/>
</dbReference>
<feature type="domain" description="Fungal lipase-type" evidence="8">
    <location>
        <begin position="154"/>
        <end position="271"/>
    </location>
</feature>
<dbReference type="EMBL" id="LR031572">
    <property type="protein sequence ID" value="VDC82769.1"/>
    <property type="molecule type" value="Genomic_DNA"/>
</dbReference>
<evidence type="ECO:0000256" key="1">
    <source>
        <dbReference type="ARBA" id="ARBA00004123"/>
    </source>
</evidence>
<gene>
    <name evidence="11" type="ORF">BRAA03T13987Z</name>
    <name evidence="10" type="ORF">BRAPAZ1V2_A03P49250.2</name>
</gene>
<dbReference type="Proteomes" id="UP000694005">
    <property type="component" value="Chromosome A03"/>
</dbReference>
<evidence type="ECO:0000256" key="2">
    <source>
        <dbReference type="ARBA" id="ARBA00004496"/>
    </source>
</evidence>
<evidence type="ECO:0000259" key="8">
    <source>
        <dbReference type="Pfam" id="PF01764"/>
    </source>
</evidence>
<dbReference type="CDD" id="cd00741">
    <property type="entry name" value="Lipase"/>
    <property type="match status" value="1"/>
</dbReference>
<keyword evidence="6" id="KW-0539">Nucleus</keyword>
<evidence type="ECO:0008006" key="12">
    <source>
        <dbReference type="Google" id="ProtNLM"/>
    </source>
</evidence>
<evidence type="ECO:0000256" key="6">
    <source>
        <dbReference type="ARBA" id="ARBA00023242"/>
    </source>
</evidence>
<dbReference type="PANTHER" id="PTHR47413">
    <property type="entry name" value="LIPASE-LIKE PAD4"/>
    <property type="match status" value="1"/>
</dbReference>
<dbReference type="PANTHER" id="PTHR47413:SF4">
    <property type="entry name" value="LIPASE-LIKE PAD4"/>
    <property type="match status" value="1"/>
</dbReference>
<dbReference type="InterPro" id="IPR041266">
    <property type="entry name" value="EDS1_EP"/>
</dbReference>
<feature type="domain" description="EDS1 EP" evidence="9">
    <location>
        <begin position="405"/>
        <end position="616"/>
    </location>
</feature>
<dbReference type="AlphaFoldDB" id="A0A3P5ZYH1"/>
<dbReference type="GO" id="GO:0005737">
    <property type="term" value="C:cytoplasm"/>
    <property type="evidence" value="ECO:0007669"/>
    <property type="project" value="UniProtKB-SubCell"/>
</dbReference>
<dbReference type="InterPro" id="IPR002921">
    <property type="entry name" value="Fungal_lipase-type"/>
</dbReference>
<dbReference type="Pfam" id="PF18117">
    <property type="entry name" value="EDS1_EP"/>
    <property type="match status" value="1"/>
</dbReference>
<keyword evidence="7" id="KW-1133">Transmembrane helix</keyword>
<dbReference type="GO" id="GO:0005634">
    <property type="term" value="C:nucleus"/>
    <property type="evidence" value="ECO:0007669"/>
    <property type="project" value="UniProtKB-SubCell"/>
</dbReference>
<dbReference type="Gramene" id="A03p49250.2_BraZ1">
    <property type="protein sequence ID" value="A03p49250.2_BraZ1.CDS"/>
    <property type="gene ID" value="A03g49250.2_BraZ1"/>
</dbReference>
<keyword evidence="5" id="KW-0611">Plant defense</keyword>
<evidence type="ECO:0000256" key="5">
    <source>
        <dbReference type="ARBA" id="ARBA00022821"/>
    </source>
</evidence>
<reference evidence="11" key="1">
    <citation type="submission" date="2018-11" db="EMBL/GenBank/DDBJ databases">
        <authorList>
            <consortium name="Genoscope - CEA"/>
            <person name="William W."/>
        </authorList>
    </citation>
    <scope>NUCLEOTIDE SEQUENCE</scope>
</reference>
<name>A0A3P5ZYH1_BRACM</name>
<evidence type="ECO:0000259" key="9">
    <source>
        <dbReference type="Pfam" id="PF18117"/>
    </source>
</evidence>
<keyword evidence="4" id="KW-0378">Hydrolase</keyword>
<evidence type="ECO:0000256" key="3">
    <source>
        <dbReference type="ARBA" id="ARBA00022490"/>
    </source>
</evidence>
<accession>A0A3P5ZYH1</accession>
<keyword evidence="7" id="KW-0812">Transmembrane</keyword>
<dbReference type="InterPro" id="IPR029058">
    <property type="entry name" value="AB_hydrolase_fold"/>
</dbReference>
<proteinExistence type="predicted"/>